<dbReference type="PANTHER" id="PTHR46467:SF1">
    <property type="entry name" value="TETHER CONTAINING UBX DOMAIN FOR GLUT4"/>
    <property type="match status" value="1"/>
</dbReference>
<comment type="caution">
    <text evidence="3">The sequence shown here is derived from an EMBL/GenBank/DDBJ whole genome shotgun (WGS) entry which is preliminary data.</text>
</comment>
<feature type="region of interest" description="Disordered" evidence="1">
    <location>
        <begin position="429"/>
        <end position="483"/>
    </location>
</feature>
<dbReference type="GO" id="GO:0005634">
    <property type="term" value="C:nucleus"/>
    <property type="evidence" value="ECO:0007669"/>
    <property type="project" value="TreeGrafter"/>
</dbReference>
<keyword evidence="4" id="KW-1185">Reference proteome</keyword>
<proteinExistence type="predicted"/>
<evidence type="ECO:0000313" key="3">
    <source>
        <dbReference type="EMBL" id="EMG49336.1"/>
    </source>
</evidence>
<evidence type="ECO:0000259" key="2">
    <source>
        <dbReference type="Pfam" id="PF11470"/>
    </source>
</evidence>
<dbReference type="PANTHER" id="PTHR46467">
    <property type="entry name" value="TETHER CONTAINING UBX DOMAIN FOR GLUT4"/>
    <property type="match status" value="1"/>
</dbReference>
<feature type="region of interest" description="Disordered" evidence="1">
    <location>
        <begin position="181"/>
        <end position="246"/>
    </location>
</feature>
<name>M3IS18_CANMX</name>
<gene>
    <name evidence="3" type="ORF">G210_5913</name>
</gene>
<dbReference type="SUPFAM" id="SSF54236">
    <property type="entry name" value="Ubiquitin-like"/>
    <property type="match status" value="1"/>
</dbReference>
<dbReference type="HOGENOM" id="CLU_521749_0_0_1"/>
<feature type="compositionally biased region" description="Basic and acidic residues" evidence="1">
    <location>
        <begin position="214"/>
        <end position="231"/>
    </location>
</feature>
<dbReference type="GO" id="GO:0005737">
    <property type="term" value="C:cytoplasm"/>
    <property type="evidence" value="ECO:0007669"/>
    <property type="project" value="TreeGrafter"/>
</dbReference>
<dbReference type="InterPro" id="IPR021569">
    <property type="entry name" value="TUG-UBL1"/>
</dbReference>
<dbReference type="GO" id="GO:0012506">
    <property type="term" value="C:vesicle membrane"/>
    <property type="evidence" value="ECO:0007669"/>
    <property type="project" value="TreeGrafter"/>
</dbReference>
<dbReference type="Gene3D" id="3.10.20.90">
    <property type="entry name" value="Phosphatidylinositol 3-kinase Catalytic Subunit, Chain A, domain 1"/>
    <property type="match status" value="1"/>
</dbReference>
<evidence type="ECO:0000256" key="1">
    <source>
        <dbReference type="SAM" id="MobiDB-lite"/>
    </source>
</evidence>
<dbReference type="EMBL" id="AOGT01000715">
    <property type="protein sequence ID" value="EMG49336.1"/>
    <property type="molecule type" value="Genomic_DNA"/>
</dbReference>
<dbReference type="AlphaFoldDB" id="M3IS18"/>
<dbReference type="OMA" id="ERIMLIW"/>
<dbReference type="OrthoDB" id="440781at2759"/>
<dbReference type="Proteomes" id="UP000011777">
    <property type="component" value="Unassembled WGS sequence"/>
</dbReference>
<reference evidence="3 4" key="1">
    <citation type="submission" date="2013-02" db="EMBL/GenBank/DDBJ databases">
        <title>Genome sequence of Candida maltosa Xu316, a potential industrial strain for xylitol and ethanol production.</title>
        <authorList>
            <person name="Yu J."/>
            <person name="Wang Q."/>
            <person name="Geng X."/>
            <person name="Bao W."/>
            <person name="He P."/>
            <person name="Cai J."/>
        </authorList>
    </citation>
    <scope>NUCLEOTIDE SEQUENCE [LARGE SCALE GENOMIC DNA]</scope>
    <source>
        <strain evidence="4">Xu316</strain>
    </source>
</reference>
<feature type="compositionally biased region" description="Basic and acidic residues" evidence="1">
    <location>
        <begin position="429"/>
        <end position="450"/>
    </location>
</feature>
<feature type="domain" description="TUG ubiquitin-like" evidence="2">
    <location>
        <begin position="7"/>
        <end position="72"/>
    </location>
</feature>
<protein>
    <recommendedName>
        <fullName evidence="2">TUG ubiquitin-like domain-containing protein</fullName>
    </recommendedName>
</protein>
<accession>M3IS18</accession>
<dbReference type="Pfam" id="PF11470">
    <property type="entry name" value="TUG-UBL1"/>
    <property type="match status" value="1"/>
</dbReference>
<organism evidence="3 4">
    <name type="scientific">Candida maltosa (strain Xu316)</name>
    <name type="common">Yeast</name>
    <dbReference type="NCBI Taxonomy" id="1245528"/>
    <lineage>
        <taxon>Eukaryota</taxon>
        <taxon>Fungi</taxon>
        <taxon>Dikarya</taxon>
        <taxon>Ascomycota</taxon>
        <taxon>Saccharomycotina</taxon>
        <taxon>Pichiomycetes</taxon>
        <taxon>Debaryomycetaceae</taxon>
        <taxon>Candida/Lodderomyces clade</taxon>
        <taxon>Candida</taxon>
    </lineage>
</organism>
<sequence>MSINLNITYQQRPKKITISKASTINQLVSESLTLFKIDSSSNNGRLLHNDKVLDGSLPIRLTNLLNNSKLVLQSEPKSASSKFDINVKFMSDQGSSVKKCSSDLSLLELVKEFNGDVTKPSNMRVLNLSIQSDKYASTSLVSIVGNVNNVVIRFAYENEKQEVEKQQQEAIRLHIEQGKLRKQKEEEQARLQEESERQQQHQNRQHVHIPVNETKSEVQDGVDKTEAENQEPKPVLNDGDVHPTVKDDVEAEPHNAYVYKEDDIKETPQLFVPSKAPQQPLYDNPDEDYEMTLHQAKAYQNAIRNSAKRKQKDKVTALPSKYQIRLKFPDATILQINFIEKVDQVKFGNLVRKIDDLLLPEFINIYNLKQGYPPFNTIDMSYANNNEFLHNLPDFQQERIVLIWELQKHDLNVKGPFVKNTAGLSVKQSEDLPERVLERHRGELPDDEHKKKNSSGITNQGNSEKDDGKKDKKSRVPKWLKMK</sequence>
<feature type="compositionally biased region" description="Basic residues" evidence="1">
    <location>
        <begin position="471"/>
        <end position="483"/>
    </location>
</feature>
<evidence type="ECO:0000313" key="4">
    <source>
        <dbReference type="Proteomes" id="UP000011777"/>
    </source>
</evidence>
<dbReference type="GO" id="GO:0006886">
    <property type="term" value="P:intracellular protein transport"/>
    <property type="evidence" value="ECO:0007669"/>
    <property type="project" value="TreeGrafter"/>
</dbReference>
<feature type="compositionally biased region" description="Basic and acidic residues" evidence="1">
    <location>
        <begin position="181"/>
        <end position="199"/>
    </location>
</feature>
<dbReference type="STRING" id="1245528.M3IS18"/>
<dbReference type="InterPro" id="IPR029071">
    <property type="entry name" value="Ubiquitin-like_domsf"/>
</dbReference>
<dbReference type="eggNOG" id="ENOG502S0EM">
    <property type="taxonomic scope" value="Eukaryota"/>
</dbReference>